<evidence type="ECO:0000313" key="2">
    <source>
        <dbReference type="EMBL" id="KAK2082855.1"/>
    </source>
</evidence>
<keyword evidence="1" id="KW-0732">Signal</keyword>
<sequence length="119" mass="12805">MRPTRIASLILVLLSPLRHLPPASPVNSLISHPLKSAGYSFCSRENPTRIRGQLQSHGVQAREVRLMRNKSSGGVPGAALSMALGTSPRHPLSLTSKVLLANPGLHSPFVQGNLDCLWL</sequence>
<dbReference type="EMBL" id="JASSZA010000023">
    <property type="protein sequence ID" value="KAK2082855.1"/>
    <property type="molecule type" value="Genomic_DNA"/>
</dbReference>
<gene>
    <name evidence="2" type="ORF">P7K49_038091</name>
</gene>
<comment type="caution">
    <text evidence="2">The sequence shown here is derived from an EMBL/GenBank/DDBJ whole genome shotgun (WGS) entry which is preliminary data.</text>
</comment>
<protein>
    <submittedName>
        <fullName evidence="2">Uncharacterized protein</fullName>
    </submittedName>
</protein>
<organism evidence="2 3">
    <name type="scientific">Saguinus oedipus</name>
    <name type="common">Cotton-top tamarin</name>
    <name type="synonym">Oedipomidas oedipus</name>
    <dbReference type="NCBI Taxonomy" id="9490"/>
    <lineage>
        <taxon>Eukaryota</taxon>
        <taxon>Metazoa</taxon>
        <taxon>Chordata</taxon>
        <taxon>Craniata</taxon>
        <taxon>Vertebrata</taxon>
        <taxon>Euteleostomi</taxon>
        <taxon>Mammalia</taxon>
        <taxon>Eutheria</taxon>
        <taxon>Euarchontoglires</taxon>
        <taxon>Primates</taxon>
        <taxon>Haplorrhini</taxon>
        <taxon>Platyrrhini</taxon>
        <taxon>Cebidae</taxon>
        <taxon>Callitrichinae</taxon>
        <taxon>Saguinus</taxon>
    </lineage>
</organism>
<keyword evidence="3" id="KW-1185">Reference proteome</keyword>
<evidence type="ECO:0000313" key="3">
    <source>
        <dbReference type="Proteomes" id="UP001266305"/>
    </source>
</evidence>
<feature type="signal peptide" evidence="1">
    <location>
        <begin position="1"/>
        <end position="25"/>
    </location>
</feature>
<proteinExistence type="predicted"/>
<evidence type="ECO:0000256" key="1">
    <source>
        <dbReference type="SAM" id="SignalP"/>
    </source>
</evidence>
<feature type="chain" id="PRO_5046458472" evidence="1">
    <location>
        <begin position="26"/>
        <end position="119"/>
    </location>
</feature>
<dbReference type="Proteomes" id="UP001266305">
    <property type="component" value="Unassembled WGS sequence"/>
</dbReference>
<reference evidence="2 3" key="1">
    <citation type="submission" date="2023-05" db="EMBL/GenBank/DDBJ databases">
        <title>B98-5 Cell Line De Novo Hybrid Assembly: An Optical Mapping Approach.</title>
        <authorList>
            <person name="Kananen K."/>
            <person name="Auerbach J.A."/>
            <person name="Kautto E."/>
            <person name="Blachly J.S."/>
        </authorList>
    </citation>
    <scope>NUCLEOTIDE SEQUENCE [LARGE SCALE GENOMIC DNA]</scope>
    <source>
        <strain evidence="2">B95-8</strain>
        <tissue evidence="2">Cell line</tissue>
    </source>
</reference>
<name>A0ABQ9TE71_SAGOE</name>
<accession>A0ABQ9TE71</accession>